<organism evidence="1 2">
    <name type="scientific">Panicum miliaceum</name>
    <name type="common">Proso millet</name>
    <name type="synonym">Broomcorn millet</name>
    <dbReference type="NCBI Taxonomy" id="4540"/>
    <lineage>
        <taxon>Eukaryota</taxon>
        <taxon>Viridiplantae</taxon>
        <taxon>Streptophyta</taxon>
        <taxon>Embryophyta</taxon>
        <taxon>Tracheophyta</taxon>
        <taxon>Spermatophyta</taxon>
        <taxon>Magnoliopsida</taxon>
        <taxon>Liliopsida</taxon>
        <taxon>Poales</taxon>
        <taxon>Poaceae</taxon>
        <taxon>PACMAD clade</taxon>
        <taxon>Panicoideae</taxon>
        <taxon>Panicodae</taxon>
        <taxon>Paniceae</taxon>
        <taxon>Panicinae</taxon>
        <taxon>Panicum</taxon>
        <taxon>Panicum sect. Panicum</taxon>
    </lineage>
</organism>
<reference evidence="2" key="1">
    <citation type="journal article" date="2019" name="Nat. Commun.">
        <title>The genome of broomcorn millet.</title>
        <authorList>
            <person name="Zou C."/>
            <person name="Miki D."/>
            <person name="Li D."/>
            <person name="Tang Q."/>
            <person name="Xiao L."/>
            <person name="Rajput S."/>
            <person name="Deng P."/>
            <person name="Jia W."/>
            <person name="Huang R."/>
            <person name="Zhang M."/>
            <person name="Sun Y."/>
            <person name="Hu J."/>
            <person name="Fu X."/>
            <person name="Schnable P.S."/>
            <person name="Li F."/>
            <person name="Zhang H."/>
            <person name="Feng B."/>
            <person name="Zhu X."/>
            <person name="Liu R."/>
            <person name="Schnable J.C."/>
            <person name="Zhu J.-K."/>
            <person name="Zhang H."/>
        </authorList>
    </citation>
    <scope>NUCLEOTIDE SEQUENCE [LARGE SCALE GENOMIC DNA]</scope>
</reference>
<proteinExistence type="predicted"/>
<evidence type="ECO:0000313" key="2">
    <source>
        <dbReference type="Proteomes" id="UP000275267"/>
    </source>
</evidence>
<dbReference type="EMBL" id="PQIB02000001">
    <property type="protein sequence ID" value="RLN39718.1"/>
    <property type="molecule type" value="Genomic_DNA"/>
</dbReference>
<keyword evidence="2" id="KW-1185">Reference proteome</keyword>
<dbReference type="Proteomes" id="UP000275267">
    <property type="component" value="Unassembled WGS sequence"/>
</dbReference>
<dbReference type="AlphaFoldDB" id="A0A3L6TKK4"/>
<protein>
    <submittedName>
        <fullName evidence="1">F-box/LRR-repeat protein</fullName>
    </submittedName>
</protein>
<gene>
    <name evidence="1" type="ORF">C2845_PM01G06730</name>
</gene>
<dbReference type="SUPFAM" id="SSF52047">
    <property type="entry name" value="RNI-like"/>
    <property type="match status" value="1"/>
</dbReference>
<sequence length="175" mass="20018">MACMTKIARISLAASGRKSTLKAVSLRLLLATGYLYDIGKIACEAIDNGEVKSVVKISLECCEMDMVRYAKDIICFFEASTNLFRHLTRLFPHNARFDELRMHRPLNSCEQLQHLVLNNCDTGDQSVLKIDMPNSKITCLKLFSCCFEKVQFLCLSKLSELHYELYIRGRTKQRP</sequence>
<name>A0A3L6TKK4_PANMI</name>
<evidence type="ECO:0000313" key="1">
    <source>
        <dbReference type="EMBL" id="RLN39718.1"/>
    </source>
</evidence>
<dbReference type="OrthoDB" id="667379at2759"/>
<comment type="caution">
    <text evidence="1">The sequence shown here is derived from an EMBL/GenBank/DDBJ whole genome shotgun (WGS) entry which is preliminary data.</text>
</comment>
<dbReference type="PANTHER" id="PTHR35545:SF19">
    <property type="entry name" value="F-BOX DOMAIN-CONTAINING PROTEIN"/>
    <property type="match status" value="1"/>
</dbReference>
<accession>A0A3L6TKK4</accession>
<dbReference type="PANTHER" id="PTHR35545">
    <property type="entry name" value="F-BOX DOMAIN-CONTAINING PROTEIN"/>
    <property type="match status" value="1"/>
</dbReference>